<evidence type="ECO:0000259" key="1">
    <source>
        <dbReference type="PROSITE" id="PS50011"/>
    </source>
</evidence>
<name>A0A8H3FIW0_9LECA</name>
<dbReference type="GO" id="GO:0005524">
    <property type="term" value="F:ATP binding"/>
    <property type="evidence" value="ECO:0007669"/>
    <property type="project" value="InterPro"/>
</dbReference>
<dbReference type="PANTHER" id="PTHR37542:SF3">
    <property type="entry name" value="PRION-INHIBITION AND PROPAGATION HELO DOMAIN-CONTAINING PROTEIN"/>
    <property type="match status" value="1"/>
</dbReference>
<dbReference type="Proteomes" id="UP000664521">
    <property type="component" value="Unassembled WGS sequence"/>
</dbReference>
<dbReference type="InterPro" id="IPR011009">
    <property type="entry name" value="Kinase-like_dom_sf"/>
</dbReference>
<proteinExistence type="predicted"/>
<comment type="caution">
    <text evidence="2">The sequence shown here is derived from an EMBL/GenBank/DDBJ whole genome shotgun (WGS) entry which is preliminary data.</text>
</comment>
<dbReference type="EMBL" id="CAJPDS010000038">
    <property type="protein sequence ID" value="CAF9925441.1"/>
    <property type="molecule type" value="Genomic_DNA"/>
</dbReference>
<dbReference type="InterPro" id="IPR000719">
    <property type="entry name" value="Prot_kinase_dom"/>
</dbReference>
<dbReference type="PROSITE" id="PS50011">
    <property type="entry name" value="PROTEIN_KINASE_DOM"/>
    <property type="match status" value="1"/>
</dbReference>
<dbReference type="CDD" id="cd00180">
    <property type="entry name" value="PKc"/>
    <property type="match status" value="1"/>
</dbReference>
<dbReference type="SUPFAM" id="SSF56112">
    <property type="entry name" value="Protein kinase-like (PK-like)"/>
    <property type="match status" value="2"/>
</dbReference>
<accession>A0A8H3FIW0</accession>
<dbReference type="PANTHER" id="PTHR37542">
    <property type="entry name" value="HELO DOMAIN-CONTAINING PROTEIN-RELATED"/>
    <property type="match status" value="1"/>
</dbReference>
<evidence type="ECO:0000313" key="3">
    <source>
        <dbReference type="Proteomes" id="UP000664521"/>
    </source>
</evidence>
<evidence type="ECO:0000313" key="2">
    <source>
        <dbReference type="EMBL" id="CAF9925441.1"/>
    </source>
</evidence>
<feature type="domain" description="Protein kinase" evidence="1">
    <location>
        <begin position="147"/>
        <end position="459"/>
    </location>
</feature>
<gene>
    <name evidence="2" type="ORF">HETSPECPRED_005837</name>
</gene>
<protein>
    <recommendedName>
        <fullName evidence="1">Protein kinase domain-containing protein</fullName>
    </recommendedName>
</protein>
<sequence>MAPKRTTFRMLRNNIRANMINSISEHQFLPDASLNALLTLSTIESVVEELRCPVDEKIGLSEKIFLEGKRVFAMLVLMSEEASIVTFRSHKALDHHLPFSEDYAKKIAPEFGIPLAREFQWKIMPLYFTADMWQHHWEIEKERILPFVASESIAAGGYADIYKVTIWPSQQDFYTTKASQVQVIRKRLRSNSSSRAFNQEKMCLRLLHQLDHPNIIPLLGSYTYQGEYNLLFPCVAMDLKQCLKGERFAMFSWDFTFFSALRGLGSALSKLHRLYLNGKDHKMQFEAIGYHHDIRPANILVNGETFILADFGMGNYKQADELSQTPWKSTIGDYLAPECMDESHKPQDVGRAIDVWAFGCLLAEVTTYMLRGAAGVDEFRRCRDLPGRVSGWSDCGFYRPDGEIKDEVKNWLQYLTKDVSAGDPPYTMLLSLSLQALTGHPKERPKIDNICLGLSVASLKAHFQAVEKRLAGHLAGEFDTPGIDRRYAGNLWLFQERLGAWGHALLLHKSEIEQSLLSTIDELHDKSIADLVALFQELDTRSPHSPGYFSDEKQSLFEGTLNQLIERLWDHLSTSLRRRAENCWHQAILGINDMTAFESVQRKLRTRYTVYDITNAMAMMKKVSLEMLHPDSFEASAKGWSISLNDLDISSSKIQRQISQYMKTTPVLIEQAEHTPRLGKINPIQQQLVTSLKAKGFGFEPKPNGLIILSCIGAVVDDSDDLAYGLVYEIPTGVKPGPKTLLQYLEQGEAELKDQPALGDKFRLAFALADFIQQFHTIGWVHENFNPHNVLFFTPSQHEQHADRAPSSTMIHRPYVVGLHKSRPHGGYWQTNGPDPEDNFHDYQHPRYNQTGRYLPCYDYYSLGIILLEIGLWRPLKSMLSNKRFRLMRSAEIQNELMRMAQMRLGPRMGAVYRDTVLRCMNRSLDVDFDGSLDETNARDQNVLEPFGEDVVEPLERLATASI</sequence>
<reference evidence="2" key="1">
    <citation type="submission" date="2021-03" db="EMBL/GenBank/DDBJ databases">
        <authorList>
            <person name="Tagirdzhanova G."/>
        </authorList>
    </citation>
    <scope>NUCLEOTIDE SEQUENCE</scope>
</reference>
<organism evidence="2 3">
    <name type="scientific">Heterodermia speciosa</name>
    <dbReference type="NCBI Taxonomy" id="116794"/>
    <lineage>
        <taxon>Eukaryota</taxon>
        <taxon>Fungi</taxon>
        <taxon>Dikarya</taxon>
        <taxon>Ascomycota</taxon>
        <taxon>Pezizomycotina</taxon>
        <taxon>Lecanoromycetes</taxon>
        <taxon>OSLEUM clade</taxon>
        <taxon>Lecanoromycetidae</taxon>
        <taxon>Caliciales</taxon>
        <taxon>Physciaceae</taxon>
        <taxon>Heterodermia</taxon>
    </lineage>
</organism>
<dbReference type="AlphaFoldDB" id="A0A8H3FIW0"/>
<dbReference type="Gene3D" id="1.10.510.10">
    <property type="entry name" value="Transferase(Phosphotransferase) domain 1"/>
    <property type="match status" value="2"/>
</dbReference>
<dbReference type="Pfam" id="PF00069">
    <property type="entry name" value="Pkinase"/>
    <property type="match status" value="1"/>
</dbReference>
<dbReference type="OrthoDB" id="4062651at2759"/>
<dbReference type="Pfam" id="PF24476">
    <property type="entry name" value="DUF7580"/>
    <property type="match status" value="1"/>
</dbReference>
<keyword evidence="3" id="KW-1185">Reference proteome</keyword>
<dbReference type="InterPro" id="IPR056002">
    <property type="entry name" value="DUF7580"/>
</dbReference>
<dbReference type="GO" id="GO:0004672">
    <property type="term" value="F:protein kinase activity"/>
    <property type="evidence" value="ECO:0007669"/>
    <property type="project" value="InterPro"/>
</dbReference>